<proteinExistence type="predicted"/>
<dbReference type="RefSeq" id="WP_108952594.1">
    <property type="nucleotide sequence ID" value="NZ_BEVZ01000002.1"/>
</dbReference>
<keyword evidence="2" id="KW-0560">Oxidoreductase</keyword>
<accession>A0ABV2YRH3</accession>
<evidence type="ECO:0000313" key="3">
    <source>
        <dbReference type="Proteomes" id="UP001550850"/>
    </source>
</evidence>
<organism evidence="2 3">
    <name type="scientific">Streptomyces fragilis</name>
    <dbReference type="NCBI Taxonomy" id="67301"/>
    <lineage>
        <taxon>Bacteria</taxon>
        <taxon>Bacillati</taxon>
        <taxon>Actinomycetota</taxon>
        <taxon>Actinomycetes</taxon>
        <taxon>Kitasatosporales</taxon>
        <taxon>Streptomycetaceae</taxon>
        <taxon>Streptomyces</taxon>
    </lineage>
</organism>
<dbReference type="InterPro" id="IPR050407">
    <property type="entry name" value="Geranylgeranyl_reductase"/>
</dbReference>
<comment type="caution">
    <text evidence="2">The sequence shown here is derived from an EMBL/GenBank/DDBJ whole genome shotgun (WGS) entry which is preliminary data.</text>
</comment>
<dbReference type="InterPro" id="IPR036188">
    <property type="entry name" value="FAD/NAD-bd_sf"/>
</dbReference>
<dbReference type="PANTHER" id="PTHR42685">
    <property type="entry name" value="GERANYLGERANYL DIPHOSPHATE REDUCTASE"/>
    <property type="match status" value="1"/>
</dbReference>
<gene>
    <name evidence="2" type="ORF">AB0E65_29565</name>
</gene>
<reference evidence="2 3" key="1">
    <citation type="submission" date="2024-06" db="EMBL/GenBank/DDBJ databases">
        <title>The Natural Products Discovery Center: Release of the First 8490 Sequenced Strains for Exploring Actinobacteria Biosynthetic Diversity.</title>
        <authorList>
            <person name="Kalkreuter E."/>
            <person name="Kautsar S.A."/>
            <person name="Yang D."/>
            <person name="Bader C.D."/>
            <person name="Teijaro C.N."/>
            <person name="Fluegel L."/>
            <person name="Davis C.M."/>
            <person name="Simpson J.R."/>
            <person name="Lauterbach L."/>
            <person name="Steele A.D."/>
            <person name="Gui C."/>
            <person name="Meng S."/>
            <person name="Li G."/>
            <person name="Viehrig K."/>
            <person name="Ye F."/>
            <person name="Su P."/>
            <person name="Kiefer A.F."/>
            <person name="Nichols A."/>
            <person name="Cepeda A.J."/>
            <person name="Yan W."/>
            <person name="Fan B."/>
            <person name="Jiang Y."/>
            <person name="Adhikari A."/>
            <person name="Zheng C.-J."/>
            <person name="Schuster L."/>
            <person name="Cowan T.M."/>
            <person name="Smanski M.J."/>
            <person name="Chevrette M.G."/>
            <person name="De Carvalho L.P.S."/>
            <person name="Shen B."/>
        </authorList>
    </citation>
    <scope>NUCLEOTIDE SEQUENCE [LARGE SCALE GENOMIC DNA]</scope>
    <source>
        <strain evidence="2 3">NPDC038104</strain>
    </source>
</reference>
<dbReference type="GO" id="GO:0016491">
    <property type="term" value="F:oxidoreductase activity"/>
    <property type="evidence" value="ECO:0007669"/>
    <property type="project" value="UniProtKB-KW"/>
</dbReference>
<protein>
    <submittedName>
        <fullName evidence="2">NAD(P)/FAD-dependent oxidoreductase</fullName>
        <ecNumber evidence="2">1.-.-.-</ecNumber>
    </submittedName>
</protein>
<dbReference type="InterPro" id="IPR002938">
    <property type="entry name" value="FAD-bd"/>
</dbReference>
<dbReference type="PANTHER" id="PTHR42685:SF19">
    <property type="entry name" value="POSSIBLE OXIDOREDUCTASE"/>
    <property type="match status" value="1"/>
</dbReference>
<sequence length="362" mass="38399">MSGRRHDLVVAGGGPAGLATALHAARAGLDVVVAEPRPAPIDKACGEGLMPGAVRALGRLGLHVPGQPLTGIRYVQGEHRSHAGFRDGGGLGVRRTELHEALHRAVLDAGVPVLPVRVSDVHQDATGVTLPDTGLRARWLAAADGLHSPLRRSLGLDVSTGAPPRYGLRRHYAVAPWTSAVEVHWGPHAEAYVTPLGRRLVGLSLLTGRRAPFDAQMAGFPHLLDLLPPRAAVTAVRGAGPLRRRSRTRRHGRVLLVGDAAGYIDALTGEGVFLALAGAEALVRNLCRGTPERYEADWKRATRRHRYLTELLTAARRRPVLGSLIVPAAQRLPRLFAAAVNALAHDTGPDPAHHGGEAAAPR</sequence>
<dbReference type="SUPFAM" id="SSF51905">
    <property type="entry name" value="FAD/NAD(P)-binding domain"/>
    <property type="match status" value="1"/>
</dbReference>
<evidence type="ECO:0000313" key="2">
    <source>
        <dbReference type="EMBL" id="MEU3558323.1"/>
    </source>
</evidence>
<dbReference type="EC" id="1.-.-.-" evidence="2"/>
<dbReference type="Pfam" id="PF01494">
    <property type="entry name" value="FAD_binding_3"/>
    <property type="match status" value="1"/>
</dbReference>
<evidence type="ECO:0000259" key="1">
    <source>
        <dbReference type="Pfam" id="PF01494"/>
    </source>
</evidence>
<dbReference type="EMBL" id="JBEZUR010000097">
    <property type="protein sequence ID" value="MEU3558323.1"/>
    <property type="molecule type" value="Genomic_DNA"/>
</dbReference>
<name>A0ABV2YRH3_9ACTN</name>
<dbReference type="Gene3D" id="3.50.50.60">
    <property type="entry name" value="FAD/NAD(P)-binding domain"/>
    <property type="match status" value="1"/>
</dbReference>
<dbReference type="Proteomes" id="UP001550850">
    <property type="component" value="Unassembled WGS sequence"/>
</dbReference>
<dbReference type="PRINTS" id="PR00420">
    <property type="entry name" value="RNGMNOXGNASE"/>
</dbReference>
<keyword evidence="3" id="KW-1185">Reference proteome</keyword>
<feature type="domain" description="FAD-binding" evidence="1">
    <location>
        <begin position="7"/>
        <end position="160"/>
    </location>
</feature>